<comment type="subunit">
    <text evidence="2">Homodimer.</text>
</comment>
<dbReference type="InterPro" id="IPR004839">
    <property type="entry name" value="Aminotransferase_I/II_large"/>
</dbReference>
<comment type="similarity">
    <text evidence="5">Belongs to the class-II pyridoxal-phosphate-dependent aminotransferase family.</text>
</comment>
<dbReference type="InterPro" id="IPR050087">
    <property type="entry name" value="AON_synthase_class-II"/>
</dbReference>
<evidence type="ECO:0000256" key="1">
    <source>
        <dbReference type="ARBA" id="ARBA00001933"/>
    </source>
</evidence>
<dbReference type="GO" id="GO:0016740">
    <property type="term" value="F:transferase activity"/>
    <property type="evidence" value="ECO:0007669"/>
    <property type="project" value="UniProtKB-KW"/>
</dbReference>
<dbReference type="Gene3D" id="3.90.1150.10">
    <property type="entry name" value="Aspartate Aminotransferase, domain 1"/>
    <property type="match status" value="1"/>
</dbReference>
<dbReference type="InterPro" id="IPR001917">
    <property type="entry name" value="Aminotrans_II_pyridoxalP_BS"/>
</dbReference>
<dbReference type="CDD" id="cd06454">
    <property type="entry name" value="KBL_like"/>
    <property type="match status" value="1"/>
</dbReference>
<dbReference type="PROSITE" id="PS00599">
    <property type="entry name" value="AA_TRANSFER_CLASS_2"/>
    <property type="match status" value="1"/>
</dbReference>
<dbReference type="SUPFAM" id="SSF53383">
    <property type="entry name" value="PLP-dependent transferases"/>
    <property type="match status" value="1"/>
</dbReference>
<gene>
    <name evidence="7" type="ORF">HMPREF9453_01006</name>
</gene>
<evidence type="ECO:0000313" key="8">
    <source>
        <dbReference type="Proteomes" id="UP000003277"/>
    </source>
</evidence>
<evidence type="ECO:0000256" key="3">
    <source>
        <dbReference type="ARBA" id="ARBA00022679"/>
    </source>
</evidence>
<sequence>MKISDIPKELEEIRTEGRFRKVRDLRMITASRGVDREGKEYIVFNSNDYLGMTHEKEVEEAVRNAIAYGTGSGGARLTSGAVFELSDLEKEIAAFKHKEDAVIFNTGYMTNLGVLYALAGPGDVIFSDALNHASIVDGCRISKAAVKVYPHSDMKALEKLLHETETEGQRFIVTDGVFSMDGDVADLPSLVKLKEIYNACLIVDDAHATGVIGETGRGTAEYYHMEGIDIQVGTLSKSLGSEGGFAAASRQITDYLRNRSRPFIFSTSISAATGAAALAALRLLERNPETYMGALRRNTGYMKEKLTEANIPFLPGDTSIIPIVMGREEAAMEYAARCRERGILLSAIRPPSVPAGTSRIRLTVTAAHTREELDRAVKVMKECFIEDC</sequence>
<keyword evidence="8" id="KW-1185">Reference proteome</keyword>
<dbReference type="HOGENOM" id="CLU_015846_11_2_9"/>
<reference evidence="7 8" key="1">
    <citation type="submission" date="2011-11" db="EMBL/GenBank/DDBJ databases">
        <title>The Genome Sequence of Dialister succinatiphilus YIT 11850.</title>
        <authorList>
            <consortium name="The Broad Institute Genome Sequencing Platform"/>
            <person name="Earl A."/>
            <person name="Ward D."/>
            <person name="Feldgarden M."/>
            <person name="Gevers D."/>
            <person name="Morotomi M."/>
            <person name="Young S.K."/>
            <person name="Zeng Q."/>
            <person name="Gargeya S."/>
            <person name="Fitzgerald M."/>
            <person name="Haas B."/>
            <person name="Abouelleil A."/>
            <person name="Alvarado L."/>
            <person name="Arachchi H.M."/>
            <person name="Berlin A."/>
            <person name="Brown A."/>
            <person name="Chapman S.B."/>
            <person name="Dunbar C."/>
            <person name="Gearin G."/>
            <person name="Goldberg J."/>
            <person name="Griggs A."/>
            <person name="Gujja S."/>
            <person name="Heiman D."/>
            <person name="Howarth C."/>
            <person name="Lui A."/>
            <person name="MacDonald P.J.P."/>
            <person name="Montmayeur A."/>
            <person name="Murphy C."/>
            <person name="Neiman D."/>
            <person name="Pearson M."/>
            <person name="Priest M."/>
            <person name="Roberts A."/>
            <person name="Saif S."/>
            <person name="Shea T."/>
            <person name="Sisk P."/>
            <person name="Stolte C."/>
            <person name="Sykes S."/>
            <person name="Wortman J."/>
            <person name="Nusbaum C."/>
            <person name="Birren B."/>
        </authorList>
    </citation>
    <scope>NUCLEOTIDE SEQUENCE [LARGE SCALE GENOMIC DNA]</scope>
    <source>
        <strain evidence="7 8">YIT 11850</strain>
    </source>
</reference>
<feature type="domain" description="Aminotransferase class I/classII large" evidence="6">
    <location>
        <begin position="40"/>
        <end position="378"/>
    </location>
</feature>
<comment type="caution">
    <text evidence="7">The sequence shown here is derived from an EMBL/GenBank/DDBJ whole genome shotgun (WGS) entry which is preliminary data.</text>
</comment>
<name>H1D068_9FIRM</name>
<dbReference type="InterPro" id="IPR015422">
    <property type="entry name" value="PyrdxlP-dep_Trfase_small"/>
</dbReference>
<dbReference type="Proteomes" id="UP000003277">
    <property type="component" value="Unassembled WGS sequence"/>
</dbReference>
<dbReference type="GO" id="GO:0030170">
    <property type="term" value="F:pyridoxal phosphate binding"/>
    <property type="evidence" value="ECO:0007669"/>
    <property type="project" value="InterPro"/>
</dbReference>
<dbReference type="InterPro" id="IPR015424">
    <property type="entry name" value="PyrdxlP-dep_Trfase"/>
</dbReference>
<evidence type="ECO:0000313" key="7">
    <source>
        <dbReference type="EMBL" id="EHO63069.1"/>
    </source>
</evidence>
<evidence type="ECO:0000256" key="2">
    <source>
        <dbReference type="ARBA" id="ARBA00011738"/>
    </source>
</evidence>
<evidence type="ECO:0000259" key="6">
    <source>
        <dbReference type="Pfam" id="PF00155"/>
    </source>
</evidence>
<keyword evidence="3" id="KW-0808">Transferase</keyword>
<dbReference type="AlphaFoldDB" id="H1D068"/>
<dbReference type="STRING" id="742743.HMPREF9453_01006"/>
<dbReference type="eggNOG" id="COG0156">
    <property type="taxonomic scope" value="Bacteria"/>
</dbReference>
<evidence type="ECO:0000256" key="5">
    <source>
        <dbReference type="RuleBase" id="RU003693"/>
    </source>
</evidence>
<dbReference type="Pfam" id="PF00155">
    <property type="entry name" value="Aminotran_1_2"/>
    <property type="match status" value="1"/>
</dbReference>
<dbReference type="EMBL" id="ADLT01000028">
    <property type="protein sequence ID" value="EHO63069.1"/>
    <property type="molecule type" value="Genomic_DNA"/>
</dbReference>
<dbReference type="PANTHER" id="PTHR13693">
    <property type="entry name" value="CLASS II AMINOTRANSFERASE/8-AMINO-7-OXONONANOATE SYNTHASE"/>
    <property type="match status" value="1"/>
</dbReference>
<dbReference type="PATRIC" id="fig|742743.3.peg.1030"/>
<accession>H1D068</accession>
<proteinExistence type="inferred from homology"/>
<evidence type="ECO:0000256" key="4">
    <source>
        <dbReference type="ARBA" id="ARBA00022898"/>
    </source>
</evidence>
<dbReference type="Gene3D" id="3.40.640.10">
    <property type="entry name" value="Type I PLP-dependent aspartate aminotransferase-like (Major domain)"/>
    <property type="match status" value="1"/>
</dbReference>
<protein>
    <submittedName>
        <fullName evidence="7">8-amino-7-oxononanoate synthase</fullName>
    </submittedName>
</protein>
<dbReference type="PANTHER" id="PTHR13693:SF3">
    <property type="entry name" value="LD36009P"/>
    <property type="match status" value="1"/>
</dbReference>
<keyword evidence="4 5" id="KW-0663">Pyridoxal phosphate</keyword>
<dbReference type="RefSeq" id="WP_008859502.1">
    <property type="nucleotide sequence ID" value="NZ_JH591187.1"/>
</dbReference>
<organism evidence="7 8">
    <name type="scientific">Dialister succinatiphilus YIT 11850</name>
    <dbReference type="NCBI Taxonomy" id="742743"/>
    <lineage>
        <taxon>Bacteria</taxon>
        <taxon>Bacillati</taxon>
        <taxon>Bacillota</taxon>
        <taxon>Negativicutes</taxon>
        <taxon>Veillonellales</taxon>
        <taxon>Veillonellaceae</taxon>
        <taxon>Dialister</taxon>
    </lineage>
</organism>
<dbReference type="InterPro" id="IPR015421">
    <property type="entry name" value="PyrdxlP-dep_Trfase_major"/>
</dbReference>
<comment type="cofactor">
    <cofactor evidence="1 5">
        <name>pyridoxal 5'-phosphate</name>
        <dbReference type="ChEBI" id="CHEBI:597326"/>
    </cofactor>
</comment>